<keyword evidence="10" id="KW-0968">Cytoplasmic vesicle</keyword>
<feature type="compositionally biased region" description="Polar residues" evidence="11">
    <location>
        <begin position="262"/>
        <end position="271"/>
    </location>
</feature>
<feature type="transmembrane region" description="Helical" evidence="12">
    <location>
        <begin position="110"/>
        <end position="128"/>
    </location>
</feature>
<evidence type="ECO:0000256" key="12">
    <source>
        <dbReference type="SAM" id="Phobius"/>
    </source>
</evidence>
<feature type="transmembrane region" description="Helical" evidence="12">
    <location>
        <begin position="148"/>
        <end position="165"/>
    </location>
</feature>
<keyword evidence="8" id="KW-0770">Synapse</keyword>
<comment type="caution">
    <text evidence="14">The sequence shown here is derived from an EMBL/GenBank/DDBJ whole genome shotgun (WGS) entry which is preliminary data.</text>
</comment>
<dbReference type="GO" id="GO:0031901">
    <property type="term" value="C:early endosome membrane"/>
    <property type="evidence" value="ECO:0007669"/>
    <property type="project" value="UniProtKB-SubCell"/>
</dbReference>
<evidence type="ECO:0000256" key="2">
    <source>
        <dbReference type="ARBA" id="ARBA00004644"/>
    </source>
</evidence>
<evidence type="ECO:0000256" key="11">
    <source>
        <dbReference type="SAM" id="MobiDB-lite"/>
    </source>
</evidence>
<dbReference type="GO" id="GO:0008324">
    <property type="term" value="F:monoatomic cation transmembrane transporter activity"/>
    <property type="evidence" value="ECO:0007669"/>
    <property type="project" value="InterPro"/>
</dbReference>
<dbReference type="InterPro" id="IPR026765">
    <property type="entry name" value="Tmem163"/>
</dbReference>
<evidence type="ECO:0000256" key="10">
    <source>
        <dbReference type="ARBA" id="ARBA00023329"/>
    </source>
</evidence>
<accession>A0A9W6ZJK1</accession>
<dbReference type="SUPFAM" id="SSF161111">
    <property type="entry name" value="Cation efflux protein transmembrane domain-like"/>
    <property type="match status" value="1"/>
</dbReference>
<feature type="domain" description="Cation efflux protein transmembrane" evidence="13">
    <location>
        <begin position="41"/>
        <end position="230"/>
    </location>
</feature>
<keyword evidence="9 12" id="KW-0472">Membrane</keyword>
<evidence type="ECO:0000313" key="14">
    <source>
        <dbReference type="EMBL" id="GMH55724.1"/>
    </source>
</evidence>
<dbReference type="Gene3D" id="1.20.1510.10">
    <property type="entry name" value="Cation efflux protein transmembrane domain"/>
    <property type="match status" value="1"/>
</dbReference>
<dbReference type="InterPro" id="IPR058533">
    <property type="entry name" value="Cation_efflux_TM"/>
</dbReference>
<dbReference type="EMBL" id="BRXZ01002155">
    <property type="protein sequence ID" value="GMH55724.1"/>
    <property type="molecule type" value="Genomic_DNA"/>
</dbReference>
<dbReference type="AlphaFoldDB" id="A0A9W6ZJK1"/>
<evidence type="ECO:0000256" key="1">
    <source>
        <dbReference type="ARBA" id="ARBA00004146"/>
    </source>
</evidence>
<name>A0A9W6ZJK1_9STRA</name>
<evidence type="ECO:0000256" key="3">
    <source>
        <dbReference type="ARBA" id="ARBA00008731"/>
    </source>
</evidence>
<gene>
    <name evidence="14" type="ORF">TrRE_jg2664</name>
</gene>
<dbReference type="InterPro" id="IPR027469">
    <property type="entry name" value="Cation_efflux_TMD_sf"/>
</dbReference>
<evidence type="ECO:0000256" key="6">
    <source>
        <dbReference type="ARBA" id="ARBA00022833"/>
    </source>
</evidence>
<sequence length="271" mass="29192">MYVEDAAPKADHMVTVLGREFDLTFYYLPTAIHAYKISVFSCCVTAIASIVGFASFAGAGSPAMLGFGMENLVDLASSAVVVWRYNIAGSTDVTPELTAKLDSREKRASILIACVLFVLGITVLSIAIEHLVEESHGTNNGLLLGMSFPSAVIFSVLAVVKFRMADMLGSPSFKKDAICSMFGAILSIGVFLGTCIKSGNEGAWWIDGVVAVLVSLVCMWVGLRTMLKNADEGNKYWTYAFWANGEEPKEERGPSMDMRPNTEASPESNAI</sequence>
<comment type="similarity">
    <text evidence="3">Belongs to the TMEM163 family.</text>
</comment>
<keyword evidence="15" id="KW-1185">Reference proteome</keyword>
<dbReference type="PANTHER" id="PTHR31937">
    <property type="entry name" value="TRANSMEMBRANE PROTEIN 163"/>
    <property type="match status" value="1"/>
</dbReference>
<feature type="transmembrane region" description="Helical" evidence="12">
    <location>
        <begin position="202"/>
        <end position="223"/>
    </location>
</feature>
<keyword evidence="4 12" id="KW-0812">Transmembrane</keyword>
<evidence type="ECO:0000256" key="9">
    <source>
        <dbReference type="ARBA" id="ARBA00023136"/>
    </source>
</evidence>
<keyword evidence="7 12" id="KW-1133">Transmembrane helix</keyword>
<comment type="subcellular location">
    <subcellularLocation>
        <location evidence="2">Cytoplasmic vesicle</location>
        <location evidence="2">Secretory vesicle</location>
        <location evidence="2">Synaptic vesicle membrane</location>
        <topology evidence="2">Multi-pass membrane protein</topology>
    </subcellularLocation>
    <subcellularLocation>
        <location evidence="1">Early endosome membrane</location>
    </subcellularLocation>
</comment>
<feature type="transmembrane region" description="Helical" evidence="12">
    <location>
        <begin position="177"/>
        <end position="196"/>
    </location>
</feature>
<evidence type="ECO:0000256" key="4">
    <source>
        <dbReference type="ARBA" id="ARBA00022692"/>
    </source>
</evidence>
<reference evidence="14" key="1">
    <citation type="submission" date="2022-07" db="EMBL/GenBank/DDBJ databases">
        <title>Genome analysis of Parmales, a sister group of diatoms, reveals the evolutionary specialization of diatoms from phago-mixotrophs to photoautotrophs.</title>
        <authorList>
            <person name="Ban H."/>
            <person name="Sato S."/>
            <person name="Yoshikawa S."/>
            <person name="Kazumasa Y."/>
            <person name="Nakamura Y."/>
            <person name="Ichinomiya M."/>
            <person name="Saitoh K."/>
            <person name="Sato N."/>
            <person name="Blanc-Mathieu R."/>
            <person name="Endo H."/>
            <person name="Kuwata A."/>
            <person name="Ogata H."/>
        </authorList>
    </citation>
    <scope>NUCLEOTIDE SEQUENCE</scope>
</reference>
<dbReference type="OrthoDB" id="5980560at2759"/>
<evidence type="ECO:0000256" key="8">
    <source>
        <dbReference type="ARBA" id="ARBA00023018"/>
    </source>
</evidence>
<feature type="transmembrane region" description="Helical" evidence="12">
    <location>
        <begin position="37"/>
        <end position="59"/>
    </location>
</feature>
<dbReference type="PANTHER" id="PTHR31937:SF2">
    <property type="entry name" value="TRANSMEMBRANE PROTEIN 163"/>
    <property type="match status" value="1"/>
</dbReference>
<keyword evidence="6" id="KW-0862">Zinc</keyword>
<evidence type="ECO:0000313" key="15">
    <source>
        <dbReference type="Proteomes" id="UP001165082"/>
    </source>
</evidence>
<keyword evidence="5" id="KW-0967">Endosome</keyword>
<dbReference type="Pfam" id="PF01545">
    <property type="entry name" value="Cation_efflux"/>
    <property type="match status" value="1"/>
</dbReference>
<proteinExistence type="inferred from homology"/>
<evidence type="ECO:0000256" key="7">
    <source>
        <dbReference type="ARBA" id="ARBA00022989"/>
    </source>
</evidence>
<feature type="region of interest" description="Disordered" evidence="11">
    <location>
        <begin position="248"/>
        <end position="271"/>
    </location>
</feature>
<organism evidence="14 15">
    <name type="scientific">Triparma retinervis</name>
    <dbReference type="NCBI Taxonomy" id="2557542"/>
    <lineage>
        <taxon>Eukaryota</taxon>
        <taxon>Sar</taxon>
        <taxon>Stramenopiles</taxon>
        <taxon>Ochrophyta</taxon>
        <taxon>Bolidophyceae</taxon>
        <taxon>Parmales</taxon>
        <taxon>Triparmaceae</taxon>
        <taxon>Triparma</taxon>
    </lineage>
</organism>
<evidence type="ECO:0000259" key="13">
    <source>
        <dbReference type="Pfam" id="PF01545"/>
    </source>
</evidence>
<protein>
    <recommendedName>
        <fullName evidence="13">Cation efflux protein transmembrane domain-containing protein</fullName>
    </recommendedName>
</protein>
<dbReference type="Proteomes" id="UP001165082">
    <property type="component" value="Unassembled WGS sequence"/>
</dbReference>
<evidence type="ECO:0000256" key="5">
    <source>
        <dbReference type="ARBA" id="ARBA00022753"/>
    </source>
</evidence>